<evidence type="ECO:0000256" key="1">
    <source>
        <dbReference type="SAM" id="MobiDB-lite"/>
    </source>
</evidence>
<comment type="caution">
    <text evidence="2">The sequence shown here is derived from an EMBL/GenBank/DDBJ whole genome shotgun (WGS) entry which is preliminary data.</text>
</comment>
<dbReference type="RefSeq" id="WP_397090151.1">
    <property type="nucleotide sequence ID" value="NZ_JBITGY010000015.1"/>
</dbReference>
<evidence type="ECO:0000313" key="2">
    <source>
        <dbReference type="EMBL" id="MFI6504404.1"/>
    </source>
</evidence>
<dbReference type="EMBL" id="JBITGY010000015">
    <property type="protein sequence ID" value="MFI6504404.1"/>
    <property type="molecule type" value="Genomic_DNA"/>
</dbReference>
<reference evidence="2 3" key="1">
    <citation type="submission" date="2024-10" db="EMBL/GenBank/DDBJ databases">
        <title>The Natural Products Discovery Center: Release of the First 8490 Sequenced Strains for Exploring Actinobacteria Biosynthetic Diversity.</title>
        <authorList>
            <person name="Kalkreuter E."/>
            <person name="Kautsar S.A."/>
            <person name="Yang D."/>
            <person name="Bader C.D."/>
            <person name="Teijaro C.N."/>
            <person name="Fluegel L."/>
            <person name="Davis C.M."/>
            <person name="Simpson J.R."/>
            <person name="Lauterbach L."/>
            <person name="Steele A.D."/>
            <person name="Gui C."/>
            <person name="Meng S."/>
            <person name="Li G."/>
            <person name="Viehrig K."/>
            <person name="Ye F."/>
            <person name="Su P."/>
            <person name="Kiefer A.F."/>
            <person name="Nichols A."/>
            <person name="Cepeda A.J."/>
            <person name="Yan W."/>
            <person name="Fan B."/>
            <person name="Jiang Y."/>
            <person name="Adhikari A."/>
            <person name="Zheng C.-J."/>
            <person name="Schuster L."/>
            <person name="Cowan T.M."/>
            <person name="Smanski M.J."/>
            <person name="Chevrette M.G."/>
            <person name="De Carvalho L.P.S."/>
            <person name="Shen B."/>
        </authorList>
    </citation>
    <scope>NUCLEOTIDE SEQUENCE [LARGE SCALE GENOMIC DNA]</scope>
    <source>
        <strain evidence="2 3">NPDC050545</strain>
    </source>
</reference>
<keyword evidence="3" id="KW-1185">Reference proteome</keyword>
<proteinExistence type="predicted"/>
<protein>
    <submittedName>
        <fullName evidence="2">Pentapeptide repeat-containing protein</fullName>
    </submittedName>
</protein>
<feature type="region of interest" description="Disordered" evidence="1">
    <location>
        <begin position="72"/>
        <end position="106"/>
    </location>
</feature>
<dbReference type="Gene3D" id="2.160.20.80">
    <property type="entry name" value="E3 ubiquitin-protein ligase SopA"/>
    <property type="match status" value="1"/>
</dbReference>
<dbReference type="Pfam" id="PF13576">
    <property type="entry name" value="Pentapeptide_3"/>
    <property type="match status" value="2"/>
</dbReference>
<gene>
    <name evidence="2" type="ORF">ACIBG2_43960</name>
</gene>
<evidence type="ECO:0000313" key="3">
    <source>
        <dbReference type="Proteomes" id="UP001612741"/>
    </source>
</evidence>
<name>A0ABW7ZA62_9ACTN</name>
<dbReference type="Proteomes" id="UP001612741">
    <property type="component" value="Unassembled WGS sequence"/>
</dbReference>
<sequence length="354" mass="38497">MHVRFGPGAAGEGRYLASGLPVPDQLGNTQAPVRLAGLYALERLAQDTPALRQTIVDVICAYLRMPYVLPEKEEPEREPGVPRAAVSGVTKPTTTPAREPHEEHQVRLTAQRILTDHLRYQTPPTHRWWQRRPADPNTRHWPDTRLDLTGATLIDLDLSDCRIGRASFKDAAFSGLAWFEHTTFFRGARFDRATFSGDAGFNGVAFSGLATFDRATFSGRASFKDAAFSGLACFEHTTFSGLAWFEHATFSGDAGFNGVAFSGLTRFDRATFSGRASFNDATFSNMIDFAEAAGLEAAGLAGARLAPVEGRVLRVLPSSWRAEACADEWRALRLTTPEKLGQPADDEGSSGGGS</sequence>
<accession>A0ABW7ZA62</accession>
<dbReference type="InterPro" id="IPR001646">
    <property type="entry name" value="5peptide_repeat"/>
</dbReference>
<organism evidence="2 3">
    <name type="scientific">Nonomuraea typhae</name>
    <dbReference type="NCBI Taxonomy" id="2603600"/>
    <lineage>
        <taxon>Bacteria</taxon>
        <taxon>Bacillati</taxon>
        <taxon>Actinomycetota</taxon>
        <taxon>Actinomycetes</taxon>
        <taxon>Streptosporangiales</taxon>
        <taxon>Streptosporangiaceae</taxon>
        <taxon>Nonomuraea</taxon>
    </lineage>
</organism>